<feature type="region of interest" description="Disordered" evidence="1">
    <location>
        <begin position="112"/>
        <end position="134"/>
    </location>
</feature>
<dbReference type="Proteomes" id="UP000188354">
    <property type="component" value="Chromosome LG11"/>
</dbReference>
<organism evidence="2 3">
    <name type="scientific">Lupinus angustifolius</name>
    <name type="common">Narrow-leaved blue lupine</name>
    <dbReference type="NCBI Taxonomy" id="3871"/>
    <lineage>
        <taxon>Eukaryota</taxon>
        <taxon>Viridiplantae</taxon>
        <taxon>Streptophyta</taxon>
        <taxon>Embryophyta</taxon>
        <taxon>Tracheophyta</taxon>
        <taxon>Spermatophyta</taxon>
        <taxon>Magnoliopsida</taxon>
        <taxon>eudicotyledons</taxon>
        <taxon>Gunneridae</taxon>
        <taxon>Pentapetalae</taxon>
        <taxon>rosids</taxon>
        <taxon>fabids</taxon>
        <taxon>Fabales</taxon>
        <taxon>Fabaceae</taxon>
        <taxon>Papilionoideae</taxon>
        <taxon>50 kb inversion clade</taxon>
        <taxon>genistoids sensu lato</taxon>
        <taxon>core genistoids</taxon>
        <taxon>Genisteae</taxon>
        <taxon>Lupinus</taxon>
    </lineage>
</organism>
<dbReference type="Gramene" id="OIW02399">
    <property type="protein sequence ID" value="OIW02399"/>
    <property type="gene ID" value="TanjilG_04992"/>
</dbReference>
<dbReference type="AlphaFoldDB" id="A0A4P1R501"/>
<evidence type="ECO:0000313" key="3">
    <source>
        <dbReference type="Proteomes" id="UP000188354"/>
    </source>
</evidence>
<reference evidence="2 3" key="1">
    <citation type="journal article" date="2017" name="Plant Biotechnol. J.">
        <title>A comprehensive draft genome sequence for lupin (Lupinus angustifolius), an emerging health food: insights into plant-microbe interactions and legume evolution.</title>
        <authorList>
            <person name="Hane J.K."/>
            <person name="Ming Y."/>
            <person name="Kamphuis L.G."/>
            <person name="Nelson M.N."/>
            <person name="Garg G."/>
            <person name="Atkins C.A."/>
            <person name="Bayer P.E."/>
            <person name="Bravo A."/>
            <person name="Bringans S."/>
            <person name="Cannon S."/>
            <person name="Edwards D."/>
            <person name="Foley R."/>
            <person name="Gao L.L."/>
            <person name="Harrison M.J."/>
            <person name="Huang W."/>
            <person name="Hurgobin B."/>
            <person name="Li S."/>
            <person name="Liu C.W."/>
            <person name="McGrath A."/>
            <person name="Morahan G."/>
            <person name="Murray J."/>
            <person name="Weller J."/>
            <person name="Jian J."/>
            <person name="Singh K.B."/>
        </authorList>
    </citation>
    <scope>NUCLEOTIDE SEQUENCE [LARGE SCALE GENOMIC DNA]</scope>
    <source>
        <strain evidence="3">cv. Tanjil</strain>
        <tissue evidence="2">Whole plant</tissue>
    </source>
</reference>
<protein>
    <submittedName>
        <fullName evidence="2">Uncharacterized protein</fullName>
    </submittedName>
</protein>
<evidence type="ECO:0000256" key="1">
    <source>
        <dbReference type="SAM" id="MobiDB-lite"/>
    </source>
</evidence>
<name>A0A4P1R501_LUPAN</name>
<accession>A0A4P1R501</accession>
<gene>
    <name evidence="2" type="ORF">TanjilG_04992</name>
</gene>
<proteinExistence type="predicted"/>
<dbReference type="EMBL" id="CM007371">
    <property type="protein sequence ID" value="OIW02399.1"/>
    <property type="molecule type" value="Genomic_DNA"/>
</dbReference>
<feature type="compositionally biased region" description="Polar residues" evidence="1">
    <location>
        <begin position="47"/>
        <end position="61"/>
    </location>
</feature>
<keyword evidence="3" id="KW-1185">Reference proteome</keyword>
<evidence type="ECO:0000313" key="2">
    <source>
        <dbReference type="EMBL" id="OIW02399.1"/>
    </source>
</evidence>
<sequence>MERIFEIVNANVEDAQTFFDSTNTASLSNIFNQLGLPYNGNFEDLTENNNQAHTTESATNENPVLPPLILDDPNPLPGSPNSSDPLANEAEQDYSSSMVALFSEGAAYQGQNENSQMKIQNSLYDPTLGNSGST</sequence>
<feature type="region of interest" description="Disordered" evidence="1">
    <location>
        <begin position="42"/>
        <end position="95"/>
    </location>
</feature>